<dbReference type="STRING" id="93759.A0A1R3JHJ6"/>
<proteinExistence type="inferred from homology"/>
<dbReference type="Proteomes" id="UP000187203">
    <property type="component" value="Unassembled WGS sequence"/>
</dbReference>
<protein>
    <submittedName>
        <fullName evidence="8">Microsomal signal peptidase 12kDa subunit</fullName>
    </submittedName>
</protein>
<comment type="similarity">
    <text evidence="2">Belongs to the SPCS1 family.</text>
</comment>
<evidence type="ECO:0000256" key="6">
    <source>
        <dbReference type="ARBA" id="ARBA00023136"/>
    </source>
</evidence>
<evidence type="ECO:0000256" key="4">
    <source>
        <dbReference type="ARBA" id="ARBA00022824"/>
    </source>
</evidence>
<dbReference type="PANTHER" id="PTHR38354:SF2">
    <property type="entry name" value="SIGNAL PEPTIDASE COMPLEX-LIKE PROTEIN DTM1"/>
    <property type="match status" value="1"/>
</dbReference>
<comment type="subcellular location">
    <subcellularLocation>
        <location evidence="1">Endoplasmic reticulum membrane</location>
        <topology evidence="1">Multi-pass membrane protein</topology>
    </subcellularLocation>
</comment>
<sequence>MGKDAALRSAIVWLAGILVLVGICTLSLKKMMITYAFGMLGIAGILLPDWDFFDRDFSRWCYPITAEERAALLARRSGFFKRYRLYPMRVIIYTTIYGFGLYKWWNFVSS</sequence>
<gene>
    <name evidence="8" type="ORF">COLO4_16396</name>
</gene>
<accession>A0A1R3JHJ6</accession>
<organism evidence="8 9">
    <name type="scientific">Corchorus olitorius</name>
    <dbReference type="NCBI Taxonomy" id="93759"/>
    <lineage>
        <taxon>Eukaryota</taxon>
        <taxon>Viridiplantae</taxon>
        <taxon>Streptophyta</taxon>
        <taxon>Embryophyta</taxon>
        <taxon>Tracheophyta</taxon>
        <taxon>Spermatophyta</taxon>
        <taxon>Magnoliopsida</taxon>
        <taxon>eudicotyledons</taxon>
        <taxon>Gunneridae</taxon>
        <taxon>Pentapetalae</taxon>
        <taxon>rosids</taxon>
        <taxon>malvids</taxon>
        <taxon>Malvales</taxon>
        <taxon>Malvaceae</taxon>
        <taxon>Grewioideae</taxon>
        <taxon>Apeibeae</taxon>
        <taxon>Corchorus</taxon>
    </lineage>
</organism>
<reference evidence="9" key="1">
    <citation type="submission" date="2013-09" db="EMBL/GenBank/DDBJ databases">
        <title>Corchorus olitorius genome sequencing.</title>
        <authorList>
            <person name="Alam M."/>
            <person name="Haque M.S."/>
            <person name="Islam M.S."/>
            <person name="Emdad E.M."/>
            <person name="Islam M.M."/>
            <person name="Ahmed B."/>
            <person name="Halim A."/>
            <person name="Hossen Q.M.M."/>
            <person name="Hossain M.Z."/>
            <person name="Ahmed R."/>
            <person name="Khan M.M."/>
            <person name="Islam R."/>
            <person name="Rashid M.M."/>
            <person name="Khan S.A."/>
            <person name="Rahman M.S."/>
            <person name="Alam M."/>
            <person name="Yahiya A.S."/>
            <person name="Khan M.S."/>
            <person name="Azam M.S."/>
            <person name="Haque T."/>
            <person name="Lashkar M.Z.H."/>
            <person name="Akhand A.I."/>
            <person name="Morshed G."/>
            <person name="Roy S."/>
            <person name="Uddin K.S."/>
            <person name="Rabeya T."/>
            <person name="Hossain A.S."/>
            <person name="Chowdhury A."/>
            <person name="Snigdha A.R."/>
            <person name="Mortoza M.S."/>
            <person name="Matin S.A."/>
            <person name="Hoque S.M.E."/>
            <person name="Islam M.K."/>
            <person name="Roy D.K."/>
            <person name="Haider R."/>
            <person name="Moosa M.M."/>
            <person name="Elias S.M."/>
            <person name="Hasan A.M."/>
            <person name="Jahan S."/>
            <person name="Shafiuddin M."/>
            <person name="Mahmood N."/>
            <person name="Shommy N.S."/>
        </authorList>
    </citation>
    <scope>NUCLEOTIDE SEQUENCE [LARGE SCALE GENOMIC DNA]</scope>
    <source>
        <strain evidence="9">cv. O-4</strain>
    </source>
</reference>
<dbReference type="InterPro" id="IPR009542">
    <property type="entry name" value="Spc1/SPCS1"/>
</dbReference>
<evidence type="ECO:0000256" key="1">
    <source>
        <dbReference type="ARBA" id="ARBA00004477"/>
    </source>
</evidence>
<dbReference type="Pfam" id="PF06645">
    <property type="entry name" value="SPC12"/>
    <property type="match status" value="1"/>
</dbReference>
<feature type="transmembrane region" description="Helical" evidence="7">
    <location>
        <begin position="34"/>
        <end position="53"/>
    </location>
</feature>
<keyword evidence="6 7" id="KW-0472">Membrane</keyword>
<dbReference type="GO" id="GO:0006465">
    <property type="term" value="P:signal peptide processing"/>
    <property type="evidence" value="ECO:0007669"/>
    <property type="project" value="InterPro"/>
</dbReference>
<keyword evidence="4" id="KW-0256">Endoplasmic reticulum</keyword>
<evidence type="ECO:0000256" key="3">
    <source>
        <dbReference type="ARBA" id="ARBA00022692"/>
    </source>
</evidence>
<dbReference type="GO" id="GO:0005787">
    <property type="term" value="C:signal peptidase complex"/>
    <property type="evidence" value="ECO:0007669"/>
    <property type="project" value="InterPro"/>
</dbReference>
<feature type="transmembrane region" description="Helical" evidence="7">
    <location>
        <begin position="7"/>
        <end position="28"/>
    </location>
</feature>
<dbReference type="GO" id="GO:0048658">
    <property type="term" value="P:anther wall tapetum development"/>
    <property type="evidence" value="ECO:0007669"/>
    <property type="project" value="InterPro"/>
</dbReference>
<feature type="transmembrane region" description="Helical" evidence="7">
    <location>
        <begin position="85"/>
        <end position="105"/>
    </location>
</feature>
<dbReference type="OrthoDB" id="1861824at2759"/>
<dbReference type="EMBL" id="AWUE01016079">
    <property type="protein sequence ID" value="OMO94329.1"/>
    <property type="molecule type" value="Genomic_DNA"/>
</dbReference>
<evidence type="ECO:0000256" key="5">
    <source>
        <dbReference type="ARBA" id="ARBA00022989"/>
    </source>
</evidence>
<evidence type="ECO:0000256" key="2">
    <source>
        <dbReference type="ARBA" id="ARBA00005245"/>
    </source>
</evidence>
<dbReference type="AlphaFoldDB" id="A0A1R3JHJ6"/>
<evidence type="ECO:0000256" key="7">
    <source>
        <dbReference type="SAM" id="Phobius"/>
    </source>
</evidence>
<keyword evidence="3 7" id="KW-0812">Transmembrane</keyword>
<comment type="caution">
    <text evidence="8">The sequence shown here is derived from an EMBL/GenBank/DDBJ whole genome shotgun (WGS) entry which is preliminary data.</text>
</comment>
<name>A0A1R3JHJ6_9ROSI</name>
<dbReference type="PANTHER" id="PTHR38354">
    <property type="entry name" value="SIGNAL PEPTIDASE COMPLEX-LIKE PROTEIN DTM1"/>
    <property type="match status" value="1"/>
</dbReference>
<dbReference type="InterPro" id="IPR039955">
    <property type="entry name" value="DTM1"/>
</dbReference>
<evidence type="ECO:0000313" key="8">
    <source>
        <dbReference type="EMBL" id="OMO94329.1"/>
    </source>
</evidence>
<keyword evidence="9" id="KW-1185">Reference proteome</keyword>
<evidence type="ECO:0000313" key="9">
    <source>
        <dbReference type="Proteomes" id="UP000187203"/>
    </source>
</evidence>
<keyword evidence="5 7" id="KW-1133">Transmembrane helix</keyword>